<accession>A0A7K1L3S7</accession>
<dbReference type="InterPro" id="IPR001647">
    <property type="entry name" value="HTH_TetR"/>
</dbReference>
<dbReference type="SUPFAM" id="SSF46689">
    <property type="entry name" value="Homeodomain-like"/>
    <property type="match status" value="1"/>
</dbReference>
<dbReference type="SUPFAM" id="SSF48498">
    <property type="entry name" value="Tetracyclin repressor-like, C-terminal domain"/>
    <property type="match status" value="1"/>
</dbReference>
<organism evidence="4 5">
    <name type="scientific">Actinomadura litoris</name>
    <dbReference type="NCBI Taxonomy" id="2678616"/>
    <lineage>
        <taxon>Bacteria</taxon>
        <taxon>Bacillati</taxon>
        <taxon>Actinomycetota</taxon>
        <taxon>Actinomycetes</taxon>
        <taxon>Streptosporangiales</taxon>
        <taxon>Thermomonosporaceae</taxon>
        <taxon>Actinomadura</taxon>
    </lineage>
</organism>
<dbReference type="InterPro" id="IPR009057">
    <property type="entry name" value="Homeodomain-like_sf"/>
</dbReference>
<dbReference type="Pfam" id="PF00440">
    <property type="entry name" value="TetR_N"/>
    <property type="match status" value="1"/>
</dbReference>
<name>A0A7K1L3S7_9ACTN</name>
<evidence type="ECO:0000313" key="4">
    <source>
        <dbReference type="EMBL" id="MUN39020.1"/>
    </source>
</evidence>
<dbReference type="Gene3D" id="1.10.357.10">
    <property type="entry name" value="Tetracycline Repressor, domain 2"/>
    <property type="match status" value="1"/>
</dbReference>
<evidence type="ECO:0000256" key="2">
    <source>
        <dbReference type="PROSITE-ProRule" id="PRU00335"/>
    </source>
</evidence>
<keyword evidence="1 2" id="KW-0238">DNA-binding</keyword>
<dbReference type="AlphaFoldDB" id="A0A7K1L3S7"/>
<reference evidence="4 5" key="1">
    <citation type="submission" date="2019-11" db="EMBL/GenBank/DDBJ databases">
        <authorList>
            <person name="Cao P."/>
        </authorList>
    </citation>
    <scope>NUCLEOTIDE SEQUENCE [LARGE SCALE GENOMIC DNA]</scope>
    <source>
        <strain evidence="4 5">NEAU-AAG5</strain>
    </source>
</reference>
<comment type="caution">
    <text evidence="4">The sequence shown here is derived from an EMBL/GenBank/DDBJ whole genome shotgun (WGS) entry which is preliminary data.</text>
</comment>
<feature type="DNA-binding region" description="H-T-H motif" evidence="2">
    <location>
        <begin position="41"/>
        <end position="60"/>
    </location>
</feature>
<dbReference type="RefSeq" id="WP_156218208.1">
    <property type="nucleotide sequence ID" value="NZ_WOFH01000007.1"/>
</dbReference>
<dbReference type="PROSITE" id="PS50977">
    <property type="entry name" value="HTH_TETR_2"/>
    <property type="match status" value="1"/>
</dbReference>
<keyword evidence="5" id="KW-1185">Reference proteome</keyword>
<protein>
    <submittedName>
        <fullName evidence="4">TetR family transcriptional regulator</fullName>
    </submittedName>
</protein>
<dbReference type="PANTHER" id="PTHR30055">
    <property type="entry name" value="HTH-TYPE TRANSCRIPTIONAL REGULATOR RUTR"/>
    <property type="match status" value="1"/>
</dbReference>
<evidence type="ECO:0000256" key="1">
    <source>
        <dbReference type="ARBA" id="ARBA00023125"/>
    </source>
</evidence>
<dbReference type="EMBL" id="WOFH01000007">
    <property type="protein sequence ID" value="MUN39020.1"/>
    <property type="molecule type" value="Genomic_DNA"/>
</dbReference>
<gene>
    <name evidence="4" type="ORF">GNZ18_20800</name>
</gene>
<dbReference type="PANTHER" id="PTHR30055:SF200">
    <property type="entry name" value="HTH-TYPE TRANSCRIPTIONAL REPRESSOR BDCR"/>
    <property type="match status" value="1"/>
</dbReference>
<feature type="domain" description="HTH tetR-type" evidence="3">
    <location>
        <begin position="18"/>
        <end position="78"/>
    </location>
</feature>
<evidence type="ECO:0000313" key="5">
    <source>
        <dbReference type="Proteomes" id="UP000432015"/>
    </source>
</evidence>
<dbReference type="GO" id="GO:0000976">
    <property type="term" value="F:transcription cis-regulatory region binding"/>
    <property type="evidence" value="ECO:0007669"/>
    <property type="project" value="TreeGrafter"/>
</dbReference>
<dbReference type="GO" id="GO:0003700">
    <property type="term" value="F:DNA-binding transcription factor activity"/>
    <property type="evidence" value="ECO:0007669"/>
    <property type="project" value="TreeGrafter"/>
</dbReference>
<dbReference type="Proteomes" id="UP000432015">
    <property type="component" value="Unassembled WGS sequence"/>
</dbReference>
<evidence type="ECO:0000259" key="3">
    <source>
        <dbReference type="PROSITE" id="PS50977"/>
    </source>
</evidence>
<dbReference type="InterPro" id="IPR050109">
    <property type="entry name" value="HTH-type_TetR-like_transc_reg"/>
</dbReference>
<sequence>MTHSTGLPGRGGRRRPLTPAGARVLGTASRLFYEHGLRAVGVEAIADEAGVTKKTLYDRFGSKDDLILAYLRGRDELWRSTLVGFVEERGGSPTERLLATFRALDGWLKERNRRGCAFVNAHVELPEDHPGQRLAREHKAWMLDYLEGLAADAGAADPALLARRLLILHEGACVTDSMGTVDGAAELAEEMAAALIERSLAPTSA</sequence>
<dbReference type="PRINTS" id="PR00455">
    <property type="entry name" value="HTHTETR"/>
</dbReference>
<proteinExistence type="predicted"/>
<dbReference type="InterPro" id="IPR036271">
    <property type="entry name" value="Tet_transcr_reg_TetR-rel_C_sf"/>
</dbReference>